<keyword evidence="2" id="KW-1185">Reference proteome</keyword>
<name>A0ACC6P8T3_9BACL</name>
<keyword evidence="1" id="KW-0378">Hydrolase</keyword>
<reference evidence="1" key="1">
    <citation type="submission" date="2024-03" db="EMBL/GenBank/DDBJ databases">
        <title>Whole genome sequecning of epiphytes from Marcgravia umbellata leaves.</title>
        <authorList>
            <person name="Kumar G."/>
            <person name="Savka M.A."/>
        </authorList>
    </citation>
    <scope>NUCLEOTIDE SEQUENCE</scope>
    <source>
        <strain evidence="1">RIT_BL5</strain>
    </source>
</reference>
<protein>
    <submittedName>
        <fullName evidence="1">Alpha/beta hydrolase</fullName>
    </submittedName>
</protein>
<organism evidence="1 2">
    <name type="scientific">Saccharibacillus sacchari</name>
    <dbReference type="NCBI Taxonomy" id="456493"/>
    <lineage>
        <taxon>Bacteria</taxon>
        <taxon>Bacillati</taxon>
        <taxon>Bacillota</taxon>
        <taxon>Bacilli</taxon>
        <taxon>Bacillales</taxon>
        <taxon>Paenibacillaceae</taxon>
        <taxon>Saccharibacillus</taxon>
    </lineage>
</organism>
<dbReference type="Proteomes" id="UP001380953">
    <property type="component" value="Unassembled WGS sequence"/>
</dbReference>
<sequence length="277" mass="31266">MAVTLYRKRIVLKQVELFVLDTQTEGPAIVCLHGRWGRGETWADLMRRYGDRYRVIAPDQRGHGLSGKPLARYTAEEMAKDVVELLDALGIETCMLVGHSMGAQNAAHVAAMYPTRVSSLALLDKTPAGPSVRIDTPPEQLPAVDPLTANWPLPFSDRAAARDFMRRELDSELAYEYFMNSLIETPDGYRMMFSAQAMAANIAYNIDWYARLGEIACPTLLIRAQDGDNMPDDVWEKAKQQLPDCMAREMPGPDHNVHLSDPERFYGFLDEFLKIER</sequence>
<comment type="caution">
    <text evidence="1">The sequence shown here is derived from an EMBL/GenBank/DDBJ whole genome shotgun (WGS) entry which is preliminary data.</text>
</comment>
<dbReference type="EMBL" id="JBBKAR010000016">
    <property type="protein sequence ID" value="MEJ8303325.1"/>
    <property type="molecule type" value="Genomic_DNA"/>
</dbReference>
<evidence type="ECO:0000313" key="1">
    <source>
        <dbReference type="EMBL" id="MEJ8303325.1"/>
    </source>
</evidence>
<evidence type="ECO:0000313" key="2">
    <source>
        <dbReference type="Proteomes" id="UP001380953"/>
    </source>
</evidence>
<proteinExistence type="predicted"/>
<gene>
    <name evidence="1" type="ORF">WKI47_05265</name>
</gene>
<accession>A0ACC6P8T3</accession>